<keyword evidence="1" id="KW-0472">Membrane</keyword>
<protein>
    <submittedName>
        <fullName evidence="2">SFRICE_020752</fullName>
    </submittedName>
</protein>
<keyword evidence="1" id="KW-1133">Transmembrane helix</keyword>
<dbReference type="AlphaFoldDB" id="A0A2H1VVH0"/>
<organism evidence="2">
    <name type="scientific">Spodoptera frugiperda</name>
    <name type="common">Fall armyworm</name>
    <dbReference type="NCBI Taxonomy" id="7108"/>
    <lineage>
        <taxon>Eukaryota</taxon>
        <taxon>Metazoa</taxon>
        <taxon>Ecdysozoa</taxon>
        <taxon>Arthropoda</taxon>
        <taxon>Hexapoda</taxon>
        <taxon>Insecta</taxon>
        <taxon>Pterygota</taxon>
        <taxon>Neoptera</taxon>
        <taxon>Endopterygota</taxon>
        <taxon>Lepidoptera</taxon>
        <taxon>Glossata</taxon>
        <taxon>Ditrysia</taxon>
        <taxon>Noctuoidea</taxon>
        <taxon>Noctuidae</taxon>
        <taxon>Amphipyrinae</taxon>
        <taxon>Spodoptera</taxon>
    </lineage>
</organism>
<name>A0A2H1VVH0_SPOFR</name>
<evidence type="ECO:0000256" key="1">
    <source>
        <dbReference type="SAM" id="Phobius"/>
    </source>
</evidence>
<keyword evidence="1" id="KW-0812">Transmembrane</keyword>
<gene>
    <name evidence="2" type="ORF">SFRICE_020752</name>
</gene>
<feature type="transmembrane region" description="Helical" evidence="1">
    <location>
        <begin position="92"/>
        <end position="116"/>
    </location>
</feature>
<sequence>MIGRFTNIQVYIHLTPRRETKICGSHKELILVSETARSIKQTKHSSDSTVGSVTRQLTAVQRVTGSIPTRTITLCDSQIVVPPGLGVLCIRIVSFAFTCIKLTLLNLKMIFISLYISTMKITYKTLHDIK</sequence>
<dbReference type="EMBL" id="ODYU01004691">
    <property type="protein sequence ID" value="SOQ44841.1"/>
    <property type="molecule type" value="Genomic_DNA"/>
</dbReference>
<evidence type="ECO:0000313" key="2">
    <source>
        <dbReference type="EMBL" id="SOQ44841.1"/>
    </source>
</evidence>
<proteinExistence type="predicted"/>
<accession>A0A2H1VVH0</accession>
<reference evidence="2" key="1">
    <citation type="submission" date="2016-07" db="EMBL/GenBank/DDBJ databases">
        <authorList>
            <person name="Bretaudeau A."/>
        </authorList>
    </citation>
    <scope>NUCLEOTIDE SEQUENCE</scope>
    <source>
        <strain evidence="2">Rice</strain>
        <tissue evidence="2">Whole body</tissue>
    </source>
</reference>